<organism evidence="3 4">
    <name type="scientific">Streptomyces exfoliatus</name>
    <name type="common">Streptomyces hydrogenans</name>
    <dbReference type="NCBI Taxonomy" id="1905"/>
    <lineage>
        <taxon>Bacteria</taxon>
        <taxon>Bacillati</taxon>
        <taxon>Actinomycetota</taxon>
        <taxon>Actinomycetes</taxon>
        <taxon>Kitasatosporales</taxon>
        <taxon>Streptomycetaceae</taxon>
        <taxon>Streptomyces</taxon>
    </lineage>
</organism>
<feature type="chain" id="PRO_5046239578" evidence="2">
    <location>
        <begin position="34"/>
        <end position="461"/>
    </location>
</feature>
<dbReference type="EMBL" id="JBEZAM010000001">
    <property type="protein sequence ID" value="MEU7291865.1"/>
    <property type="molecule type" value="Genomic_DNA"/>
</dbReference>
<dbReference type="Proteomes" id="UP001551210">
    <property type="component" value="Unassembled WGS sequence"/>
</dbReference>
<reference evidence="3 4" key="1">
    <citation type="submission" date="2024-06" db="EMBL/GenBank/DDBJ databases">
        <title>The Natural Products Discovery Center: Release of the First 8490 Sequenced Strains for Exploring Actinobacteria Biosynthetic Diversity.</title>
        <authorList>
            <person name="Kalkreuter E."/>
            <person name="Kautsar S.A."/>
            <person name="Yang D."/>
            <person name="Bader C.D."/>
            <person name="Teijaro C.N."/>
            <person name="Fluegel L."/>
            <person name="Davis C.M."/>
            <person name="Simpson J.R."/>
            <person name="Lauterbach L."/>
            <person name="Steele A.D."/>
            <person name="Gui C."/>
            <person name="Meng S."/>
            <person name="Li G."/>
            <person name="Viehrig K."/>
            <person name="Ye F."/>
            <person name="Su P."/>
            <person name="Kiefer A.F."/>
            <person name="Nichols A."/>
            <person name="Cepeda A.J."/>
            <person name="Yan W."/>
            <person name="Fan B."/>
            <person name="Jiang Y."/>
            <person name="Adhikari A."/>
            <person name="Zheng C.-J."/>
            <person name="Schuster L."/>
            <person name="Cowan T.M."/>
            <person name="Smanski M.J."/>
            <person name="Chevrette M.G."/>
            <person name="De Carvalho L.P.S."/>
            <person name="Shen B."/>
        </authorList>
    </citation>
    <scope>NUCLEOTIDE SEQUENCE [LARGE SCALE GENOMIC DNA]</scope>
    <source>
        <strain evidence="3 4">NPDC045705</strain>
    </source>
</reference>
<evidence type="ECO:0000256" key="2">
    <source>
        <dbReference type="SAM" id="SignalP"/>
    </source>
</evidence>
<sequence>MKTQAGIGRRAGALITAAAAVGTVVALPGQAAAVPGTTVVAPPRQAVVAPPRLAVAALSGQAVAADAAPLPPYTFDSAAQRVQGAASSSDAVALKTGQTYRDTLKKDGKVYYRVDLDDKRNAYVSVIAVPKNGGKVEYGDGVKISMQDGSGTECGYQQVSFSSAEYTRPLAAYARRIVDADSSSCQRAGAYYVLVERESKATSSQDDWDLEIRYASEPGLKKAGPTELPEVWASGTPAPPTGEPAKRQGGSGIHDATSLTQGEWRSDIRPGQTLFYRVPVDWGQQLFASAELGSSASGDEYVGNALVLSLENPALGHVDAKTASYDGKPSTLELDALRPVAHENRTSYQDATSGMRFAGWYYLSATLSPEIAAEYGDKAVPLTLRVSVRGSAKPGPGYDGDPGPFKVTPDDKEAAANGASGARAAERNGSMEVVAMAGIGSGTALLLGLGAWTLVARRRAA</sequence>
<gene>
    <name evidence="3" type="ORF">AB0A76_01460</name>
</gene>
<keyword evidence="1" id="KW-0472">Membrane</keyword>
<feature type="signal peptide" evidence="2">
    <location>
        <begin position="1"/>
        <end position="33"/>
    </location>
</feature>
<keyword evidence="4" id="KW-1185">Reference proteome</keyword>
<evidence type="ECO:0000313" key="4">
    <source>
        <dbReference type="Proteomes" id="UP001551210"/>
    </source>
</evidence>
<accession>A0ABV3CNU5</accession>
<keyword evidence="1" id="KW-0812">Transmembrane</keyword>
<evidence type="ECO:0000313" key="3">
    <source>
        <dbReference type="EMBL" id="MEU7291865.1"/>
    </source>
</evidence>
<comment type="caution">
    <text evidence="3">The sequence shown here is derived from an EMBL/GenBank/DDBJ whole genome shotgun (WGS) entry which is preliminary data.</text>
</comment>
<feature type="transmembrane region" description="Helical" evidence="1">
    <location>
        <begin position="433"/>
        <end position="455"/>
    </location>
</feature>
<name>A0ABV3CNU5_STREX</name>
<keyword evidence="1" id="KW-1133">Transmembrane helix</keyword>
<evidence type="ECO:0000256" key="1">
    <source>
        <dbReference type="SAM" id="Phobius"/>
    </source>
</evidence>
<dbReference type="RefSeq" id="WP_359203156.1">
    <property type="nucleotide sequence ID" value="NZ_JBEZAM010000001.1"/>
</dbReference>
<keyword evidence="2" id="KW-0732">Signal</keyword>
<protein>
    <submittedName>
        <fullName evidence="3">Uncharacterized protein</fullName>
    </submittedName>
</protein>
<proteinExistence type="predicted"/>